<dbReference type="EMBL" id="CADCXV010000177">
    <property type="protein sequence ID" value="CAB0028689.1"/>
    <property type="molecule type" value="Genomic_DNA"/>
</dbReference>
<feature type="compositionally biased region" description="Polar residues" evidence="1">
    <location>
        <begin position="81"/>
        <end position="93"/>
    </location>
</feature>
<dbReference type="Proteomes" id="UP000479190">
    <property type="component" value="Unassembled WGS sequence"/>
</dbReference>
<feature type="region of interest" description="Disordered" evidence="1">
    <location>
        <begin position="81"/>
        <end position="100"/>
    </location>
</feature>
<dbReference type="AlphaFoldDB" id="A0A6H5I2G3"/>
<accession>A0A6H5I2G3</accession>
<evidence type="ECO:0000313" key="3">
    <source>
        <dbReference type="Proteomes" id="UP000479190"/>
    </source>
</evidence>
<sequence>MILEAFAAKGRKERCKEAFDAVSGRLENIKQDVIKFAMENALLKSRIRQLDGQLKAAQSRPKSFAEVAQKKVVHKERSKTVTAAQAAGQSSKPKPTRTCKRSPKRERFVAKVKATSALWVRTGEKIKAELFKAVDLVSANIGFGDIIKTKDSVIVEAQKSANLDRLLGSEGCKEKGLEVMERIVSTT</sequence>
<evidence type="ECO:0000256" key="1">
    <source>
        <dbReference type="SAM" id="MobiDB-lite"/>
    </source>
</evidence>
<reference evidence="2 3" key="1">
    <citation type="submission" date="2020-02" db="EMBL/GenBank/DDBJ databases">
        <authorList>
            <person name="Ferguson B K."/>
        </authorList>
    </citation>
    <scope>NUCLEOTIDE SEQUENCE [LARGE SCALE GENOMIC DNA]</scope>
</reference>
<organism evidence="2 3">
    <name type="scientific">Trichogramma brassicae</name>
    <dbReference type="NCBI Taxonomy" id="86971"/>
    <lineage>
        <taxon>Eukaryota</taxon>
        <taxon>Metazoa</taxon>
        <taxon>Ecdysozoa</taxon>
        <taxon>Arthropoda</taxon>
        <taxon>Hexapoda</taxon>
        <taxon>Insecta</taxon>
        <taxon>Pterygota</taxon>
        <taxon>Neoptera</taxon>
        <taxon>Endopterygota</taxon>
        <taxon>Hymenoptera</taxon>
        <taxon>Apocrita</taxon>
        <taxon>Proctotrupomorpha</taxon>
        <taxon>Chalcidoidea</taxon>
        <taxon>Trichogrammatidae</taxon>
        <taxon>Trichogramma</taxon>
    </lineage>
</organism>
<protein>
    <submittedName>
        <fullName evidence="2">Uncharacterized protein</fullName>
    </submittedName>
</protein>
<proteinExistence type="predicted"/>
<name>A0A6H5I2G3_9HYME</name>
<keyword evidence="3" id="KW-1185">Reference proteome</keyword>
<gene>
    <name evidence="2" type="ORF">TBRA_LOCUS828</name>
</gene>
<evidence type="ECO:0000313" key="2">
    <source>
        <dbReference type="EMBL" id="CAB0028689.1"/>
    </source>
</evidence>